<dbReference type="AlphaFoldDB" id="M7MX32"/>
<feature type="domain" description="DUF4142" evidence="2">
    <location>
        <begin position="47"/>
        <end position="180"/>
    </location>
</feature>
<feature type="signal peptide" evidence="1">
    <location>
        <begin position="1"/>
        <end position="20"/>
    </location>
</feature>
<evidence type="ECO:0000256" key="1">
    <source>
        <dbReference type="SAM" id="SignalP"/>
    </source>
</evidence>
<dbReference type="InterPro" id="IPR025419">
    <property type="entry name" value="DUF4142"/>
</dbReference>
<organism evidence="3 4">
    <name type="scientific">Cesiribacter andamanensis AMV16</name>
    <dbReference type="NCBI Taxonomy" id="1279009"/>
    <lineage>
        <taxon>Bacteria</taxon>
        <taxon>Pseudomonadati</taxon>
        <taxon>Bacteroidota</taxon>
        <taxon>Cytophagia</taxon>
        <taxon>Cytophagales</taxon>
        <taxon>Cesiribacteraceae</taxon>
        <taxon>Cesiribacter</taxon>
    </lineage>
</organism>
<dbReference type="eggNOG" id="COG3652">
    <property type="taxonomic scope" value="Bacteria"/>
</dbReference>
<evidence type="ECO:0000313" key="3">
    <source>
        <dbReference type="EMBL" id="EMR00988.1"/>
    </source>
</evidence>
<evidence type="ECO:0000313" key="4">
    <source>
        <dbReference type="Proteomes" id="UP000011910"/>
    </source>
</evidence>
<accession>M7MX32</accession>
<dbReference type="PANTHER" id="PTHR38593:SF1">
    <property type="entry name" value="BLR2558 PROTEIN"/>
    <property type="match status" value="1"/>
</dbReference>
<dbReference type="EMBL" id="AODQ01000158">
    <property type="protein sequence ID" value="EMR00988.1"/>
    <property type="molecule type" value="Genomic_DNA"/>
</dbReference>
<protein>
    <submittedName>
        <fullName evidence="3">Putative outer membrane protein</fullName>
    </submittedName>
</protein>
<sequence length="185" mass="20885">MNYRLYHTLLPALGLLLLCACGNGSSNQQTLEPVQQTTDQLQENLEANFLLDSYSYGLMLVHYSELAAQKASTPTVKSFAESSLAYHQKLNEEVEHLAAARKLALPQTPGEDVQAYRQELAELPAEAFEIRYLEVLRDIQTKMIGRYEQATSGSLEEYLHNWSMNTLPNLRAHAQTVTDLLEQLQ</sequence>
<dbReference type="Proteomes" id="UP000011910">
    <property type="component" value="Unassembled WGS sequence"/>
</dbReference>
<dbReference type="PANTHER" id="PTHR38593">
    <property type="entry name" value="BLR2558 PROTEIN"/>
    <property type="match status" value="1"/>
</dbReference>
<comment type="caution">
    <text evidence="3">The sequence shown here is derived from an EMBL/GenBank/DDBJ whole genome shotgun (WGS) entry which is preliminary data.</text>
</comment>
<reference evidence="3 4" key="1">
    <citation type="journal article" date="2013" name="Genome Announc.">
        <title>Draft Genome Sequence of Cesiribacter andamanensis Strain AMV16T, Isolated from a Soil Sample from a Mud Volcano in the Andaman Islands, India.</title>
        <authorList>
            <person name="Shivaji S."/>
            <person name="Ara S."/>
            <person name="Begum Z."/>
            <person name="Srinivas T.N."/>
            <person name="Singh A."/>
            <person name="Kumar Pinnaka A."/>
        </authorList>
    </citation>
    <scope>NUCLEOTIDE SEQUENCE [LARGE SCALE GENOMIC DNA]</scope>
    <source>
        <strain evidence="3 4">AMV16</strain>
    </source>
</reference>
<dbReference type="RefSeq" id="WP_009197262.1">
    <property type="nucleotide sequence ID" value="NZ_AODQ01000158.1"/>
</dbReference>
<dbReference type="PROSITE" id="PS51257">
    <property type="entry name" value="PROKAR_LIPOPROTEIN"/>
    <property type="match status" value="1"/>
</dbReference>
<evidence type="ECO:0000259" key="2">
    <source>
        <dbReference type="Pfam" id="PF13628"/>
    </source>
</evidence>
<name>M7MX32_9BACT</name>
<dbReference type="OrthoDB" id="883203at2"/>
<dbReference type="STRING" id="1279009.ADICEAN_03885"/>
<gene>
    <name evidence="3" type="ORF">ADICEAN_03885</name>
</gene>
<proteinExistence type="predicted"/>
<dbReference type="Pfam" id="PF13628">
    <property type="entry name" value="DUF4142"/>
    <property type="match status" value="1"/>
</dbReference>
<feature type="chain" id="PRO_5004081657" evidence="1">
    <location>
        <begin position="21"/>
        <end position="185"/>
    </location>
</feature>
<keyword evidence="4" id="KW-1185">Reference proteome</keyword>
<keyword evidence="1" id="KW-0732">Signal</keyword>